<keyword evidence="3" id="KW-1185">Reference proteome</keyword>
<sequence length="94" mass="10738">MEAMQVFLTRSLCAALSFQWRQDSLQAVRHAFNALQAWIVNVSLVLIGQVGLPMLYAGRDNRRRLSRVVPKKSRAKLDFIRDYLVISSKIAYLG</sequence>
<keyword evidence="1" id="KW-0472">Membrane</keyword>
<evidence type="ECO:0000313" key="2">
    <source>
        <dbReference type="EMBL" id="NVO76655.1"/>
    </source>
</evidence>
<organism evidence="2 3">
    <name type="scientific">Undibacterium oligocarboniphilum</name>
    <dbReference type="NCBI Taxonomy" id="666702"/>
    <lineage>
        <taxon>Bacteria</taxon>
        <taxon>Pseudomonadati</taxon>
        <taxon>Pseudomonadota</taxon>
        <taxon>Betaproteobacteria</taxon>
        <taxon>Burkholderiales</taxon>
        <taxon>Oxalobacteraceae</taxon>
        <taxon>Undibacterium</taxon>
    </lineage>
</organism>
<reference evidence="2 3" key="1">
    <citation type="submission" date="2020-06" db="EMBL/GenBank/DDBJ databases">
        <authorList>
            <person name="Qiu C."/>
            <person name="Liu Z."/>
        </authorList>
    </citation>
    <scope>NUCLEOTIDE SEQUENCE [LARGE SCALE GENOMIC DNA]</scope>
    <source>
        <strain evidence="2 3">EM 1</strain>
    </source>
</reference>
<keyword evidence="1" id="KW-0812">Transmembrane</keyword>
<dbReference type="EMBL" id="JABXYJ010000001">
    <property type="protein sequence ID" value="NVO76655.1"/>
    <property type="molecule type" value="Genomic_DNA"/>
</dbReference>
<evidence type="ECO:0000256" key="1">
    <source>
        <dbReference type="SAM" id="Phobius"/>
    </source>
</evidence>
<evidence type="ECO:0000313" key="3">
    <source>
        <dbReference type="Proteomes" id="UP000588051"/>
    </source>
</evidence>
<dbReference type="RefSeq" id="WP_176801903.1">
    <property type="nucleotide sequence ID" value="NZ_JABXYJ010000001.1"/>
</dbReference>
<dbReference type="Proteomes" id="UP000588051">
    <property type="component" value="Unassembled WGS sequence"/>
</dbReference>
<accession>A0A850QGU4</accession>
<comment type="caution">
    <text evidence="2">The sequence shown here is derived from an EMBL/GenBank/DDBJ whole genome shotgun (WGS) entry which is preliminary data.</text>
</comment>
<proteinExistence type="predicted"/>
<dbReference type="AlphaFoldDB" id="A0A850QGU4"/>
<gene>
    <name evidence="2" type="ORF">HV832_02240</name>
</gene>
<keyword evidence="1" id="KW-1133">Transmembrane helix</keyword>
<protein>
    <submittedName>
        <fullName evidence="2">Uncharacterized protein</fullName>
    </submittedName>
</protein>
<name>A0A850QGU4_9BURK</name>
<feature type="transmembrane region" description="Helical" evidence="1">
    <location>
        <begin position="37"/>
        <end position="57"/>
    </location>
</feature>